<feature type="region of interest" description="Disordered" evidence="1">
    <location>
        <begin position="1"/>
        <end position="54"/>
    </location>
</feature>
<dbReference type="AlphaFoldDB" id="A0A6F8XIU3"/>
<evidence type="ECO:0008006" key="4">
    <source>
        <dbReference type="Google" id="ProtNLM"/>
    </source>
</evidence>
<keyword evidence="3" id="KW-1185">Reference proteome</keyword>
<dbReference type="KEGG" id="pfla:Pflav_001210"/>
<dbReference type="EMBL" id="AP022870">
    <property type="protein sequence ID" value="BCB73711.1"/>
    <property type="molecule type" value="Genomic_DNA"/>
</dbReference>
<accession>A0A6F8XIU3</accession>
<sequence length="54" mass="6017">MAGREELHEMRQRAHEAGIPGSSRMNDKELKQALQKVGKGAEPMMAKREAKGIK</sequence>
<feature type="compositionally biased region" description="Basic and acidic residues" evidence="1">
    <location>
        <begin position="45"/>
        <end position="54"/>
    </location>
</feature>
<evidence type="ECO:0000313" key="2">
    <source>
        <dbReference type="EMBL" id="BCB73711.1"/>
    </source>
</evidence>
<dbReference type="RefSeq" id="WP_173032830.1">
    <property type="nucleotide sequence ID" value="NZ_AP022870.1"/>
</dbReference>
<dbReference type="Proteomes" id="UP000502508">
    <property type="component" value="Chromosome"/>
</dbReference>
<protein>
    <recommendedName>
        <fullName evidence="4">Rho termination factor N-terminal domain-containing protein</fullName>
    </recommendedName>
</protein>
<name>A0A6F8XIU3_9ACTN</name>
<organism evidence="2 3">
    <name type="scientific">Phytohabitans flavus</name>
    <dbReference type="NCBI Taxonomy" id="1076124"/>
    <lineage>
        <taxon>Bacteria</taxon>
        <taxon>Bacillati</taxon>
        <taxon>Actinomycetota</taxon>
        <taxon>Actinomycetes</taxon>
        <taxon>Micromonosporales</taxon>
        <taxon>Micromonosporaceae</taxon>
    </lineage>
</organism>
<feature type="compositionally biased region" description="Basic and acidic residues" evidence="1">
    <location>
        <begin position="1"/>
        <end position="16"/>
    </location>
</feature>
<gene>
    <name evidence="2" type="ORF">Pflav_001210</name>
</gene>
<evidence type="ECO:0000256" key="1">
    <source>
        <dbReference type="SAM" id="MobiDB-lite"/>
    </source>
</evidence>
<proteinExistence type="predicted"/>
<evidence type="ECO:0000313" key="3">
    <source>
        <dbReference type="Proteomes" id="UP000502508"/>
    </source>
</evidence>
<reference evidence="2 3" key="2">
    <citation type="submission" date="2020-03" db="EMBL/GenBank/DDBJ databases">
        <authorList>
            <person name="Ichikawa N."/>
            <person name="Kimura A."/>
            <person name="Kitahashi Y."/>
            <person name="Uohara A."/>
        </authorList>
    </citation>
    <scope>NUCLEOTIDE SEQUENCE [LARGE SCALE GENOMIC DNA]</scope>
    <source>
        <strain evidence="2 3">NBRC 107702</strain>
    </source>
</reference>
<reference evidence="2 3" key="1">
    <citation type="submission" date="2020-03" db="EMBL/GenBank/DDBJ databases">
        <title>Whole genome shotgun sequence of Phytohabitans flavus NBRC 107702.</title>
        <authorList>
            <person name="Komaki H."/>
            <person name="Tamura T."/>
        </authorList>
    </citation>
    <scope>NUCLEOTIDE SEQUENCE [LARGE SCALE GENOMIC DNA]</scope>
    <source>
        <strain evidence="2 3">NBRC 107702</strain>
    </source>
</reference>